<evidence type="ECO:0000313" key="2">
    <source>
        <dbReference type="Proteomes" id="UP001287445"/>
    </source>
</evidence>
<evidence type="ECO:0000313" key="1">
    <source>
        <dbReference type="EMBL" id="MDX4958164.1"/>
    </source>
</evidence>
<organism evidence="1 2">
    <name type="scientific">Delftia acidovorans</name>
    <name type="common">Pseudomonas acidovorans</name>
    <name type="synonym">Comamonas acidovorans</name>
    <dbReference type="NCBI Taxonomy" id="80866"/>
    <lineage>
        <taxon>Bacteria</taxon>
        <taxon>Pseudomonadati</taxon>
        <taxon>Pseudomonadota</taxon>
        <taxon>Betaproteobacteria</taxon>
        <taxon>Burkholderiales</taxon>
        <taxon>Comamonadaceae</taxon>
        <taxon>Delftia</taxon>
    </lineage>
</organism>
<sequence>MLLFKDSSDRPYAFEIGTDPELFSGLVAVGSAEFEQLRIKALVGMSPAAPGTALPLEVPRWAGRLALKRHVLEQDALVLLGPDDARPSDNLLARVLVWRGGLQPGEMLDRVDAVLNDAKDWLRDSETVAAVAAVLGLTAEQVDALFVWAAAQRA</sequence>
<gene>
    <name evidence="1" type="ORF">SGN30_32480</name>
</gene>
<protein>
    <submittedName>
        <fullName evidence="1">Uncharacterized protein</fullName>
    </submittedName>
</protein>
<proteinExistence type="predicted"/>
<name>A0AAJ2R9F6_DELAC</name>
<dbReference type="EMBL" id="JAWWMZ010000026">
    <property type="protein sequence ID" value="MDX4958164.1"/>
    <property type="molecule type" value="Genomic_DNA"/>
</dbReference>
<accession>A0AAJ2R9F6</accession>
<comment type="caution">
    <text evidence="1">The sequence shown here is derived from an EMBL/GenBank/DDBJ whole genome shotgun (WGS) entry which is preliminary data.</text>
</comment>
<reference evidence="1" key="1">
    <citation type="submission" date="2023-11" db="EMBL/GenBank/DDBJ databases">
        <title>Identification and selenium tolerance of Delftia acidovorans R3-25.</title>
        <authorList>
            <person name="Zhang S."/>
            <person name="Liu Y."/>
            <person name="Guo Y."/>
        </authorList>
    </citation>
    <scope>NUCLEOTIDE SEQUENCE</scope>
    <source>
        <strain evidence="1">R3-25</strain>
    </source>
</reference>
<dbReference type="AlphaFoldDB" id="A0AAJ2R9F6"/>
<dbReference type="RefSeq" id="WP_319077189.1">
    <property type="nucleotide sequence ID" value="NZ_JAWWMZ010000026.1"/>
</dbReference>
<dbReference type="Proteomes" id="UP001287445">
    <property type="component" value="Unassembled WGS sequence"/>
</dbReference>